<reference evidence="1 2" key="2">
    <citation type="submission" date="2019-08" db="EMBL/GenBank/DDBJ databases">
        <authorList>
            <person name="Henke P."/>
        </authorList>
    </citation>
    <scope>NUCLEOTIDE SEQUENCE [LARGE SCALE GENOMIC DNA]</scope>
    <source>
        <strain evidence="1">Phe10_nw2017</strain>
    </source>
</reference>
<dbReference type="AlphaFoldDB" id="A0A5C6MDL5"/>
<evidence type="ECO:0000313" key="2">
    <source>
        <dbReference type="Proteomes" id="UP000321083"/>
    </source>
</evidence>
<evidence type="ECO:0000313" key="1">
    <source>
        <dbReference type="EMBL" id="TWW12250.1"/>
    </source>
</evidence>
<gene>
    <name evidence="1" type="ORF">E3A20_02490</name>
</gene>
<sequence>MNENPSTMRAITMNAFGKKRRLFLVDVANPTVGPDDVLIQVEAASPQCLN</sequence>
<dbReference type="EMBL" id="SRHE01000025">
    <property type="protein sequence ID" value="TWW12250.1"/>
    <property type="molecule type" value="Genomic_DNA"/>
</dbReference>
<dbReference type="SUPFAM" id="SSF50129">
    <property type="entry name" value="GroES-like"/>
    <property type="match status" value="1"/>
</dbReference>
<accession>A0A5C6MDL5</accession>
<name>A0A5C6MDL5_9PLAN</name>
<dbReference type="InterPro" id="IPR011032">
    <property type="entry name" value="GroES-like_sf"/>
</dbReference>
<proteinExistence type="predicted"/>
<comment type="caution">
    <text evidence="1">The sequence shown here is derived from an EMBL/GenBank/DDBJ whole genome shotgun (WGS) entry which is preliminary data.</text>
</comment>
<protein>
    <submittedName>
        <fullName evidence="1">Uncharacterized protein</fullName>
    </submittedName>
</protein>
<dbReference type="Gene3D" id="3.90.180.10">
    <property type="entry name" value="Medium-chain alcohol dehydrogenases, catalytic domain"/>
    <property type="match status" value="1"/>
</dbReference>
<keyword evidence="2" id="KW-1185">Reference proteome</keyword>
<organism evidence="1 2">
    <name type="scientific">Planctomyces bekefii</name>
    <dbReference type="NCBI Taxonomy" id="1653850"/>
    <lineage>
        <taxon>Bacteria</taxon>
        <taxon>Pseudomonadati</taxon>
        <taxon>Planctomycetota</taxon>
        <taxon>Planctomycetia</taxon>
        <taxon>Planctomycetales</taxon>
        <taxon>Planctomycetaceae</taxon>
        <taxon>Planctomyces</taxon>
    </lineage>
</organism>
<reference evidence="1 2" key="1">
    <citation type="submission" date="2019-08" db="EMBL/GenBank/DDBJ databases">
        <title>100 year-old enigma solved: identification of Planctomyces bekefii, the type genus and species of the phylum Planctomycetes.</title>
        <authorList>
            <person name="Svetlana D.N."/>
            <person name="Overmann J."/>
        </authorList>
    </citation>
    <scope>NUCLEOTIDE SEQUENCE [LARGE SCALE GENOMIC DNA]</scope>
    <source>
        <strain evidence="1">Phe10_nw2017</strain>
    </source>
</reference>
<dbReference type="Proteomes" id="UP000321083">
    <property type="component" value="Unassembled WGS sequence"/>
</dbReference>